<organism evidence="1 2">
    <name type="scientific">Acaulospora colombiana</name>
    <dbReference type="NCBI Taxonomy" id="27376"/>
    <lineage>
        <taxon>Eukaryota</taxon>
        <taxon>Fungi</taxon>
        <taxon>Fungi incertae sedis</taxon>
        <taxon>Mucoromycota</taxon>
        <taxon>Glomeromycotina</taxon>
        <taxon>Glomeromycetes</taxon>
        <taxon>Diversisporales</taxon>
        <taxon>Acaulosporaceae</taxon>
        <taxon>Acaulospora</taxon>
    </lineage>
</organism>
<feature type="non-terminal residue" evidence="1">
    <location>
        <position position="1"/>
    </location>
</feature>
<comment type="caution">
    <text evidence="1">The sequence shown here is derived from an EMBL/GenBank/DDBJ whole genome shotgun (WGS) entry which is preliminary data.</text>
</comment>
<feature type="non-terminal residue" evidence="1">
    <location>
        <position position="42"/>
    </location>
</feature>
<protein>
    <submittedName>
        <fullName evidence="1">11871_t:CDS:1</fullName>
    </submittedName>
</protein>
<name>A0ACA9PMA3_9GLOM</name>
<gene>
    <name evidence="1" type="ORF">ACOLOM_LOCUS10864</name>
</gene>
<dbReference type="Proteomes" id="UP000789525">
    <property type="component" value="Unassembled WGS sequence"/>
</dbReference>
<evidence type="ECO:0000313" key="2">
    <source>
        <dbReference type="Proteomes" id="UP000789525"/>
    </source>
</evidence>
<keyword evidence="2" id="KW-1185">Reference proteome</keyword>
<sequence length="42" mass="5091">MPVPSREFLLIILWNQSLHPKIFLRKLPQWGIPSQRDHKSWP</sequence>
<proteinExistence type="predicted"/>
<accession>A0ACA9PMA3</accession>
<reference evidence="1" key="1">
    <citation type="submission" date="2021-06" db="EMBL/GenBank/DDBJ databases">
        <authorList>
            <person name="Kallberg Y."/>
            <person name="Tangrot J."/>
            <person name="Rosling A."/>
        </authorList>
    </citation>
    <scope>NUCLEOTIDE SEQUENCE</scope>
    <source>
        <strain evidence="1">CL356</strain>
    </source>
</reference>
<dbReference type="EMBL" id="CAJVPT010036639">
    <property type="protein sequence ID" value="CAG8715131.1"/>
    <property type="molecule type" value="Genomic_DNA"/>
</dbReference>
<evidence type="ECO:0000313" key="1">
    <source>
        <dbReference type="EMBL" id="CAG8715131.1"/>
    </source>
</evidence>